<reference evidence="2" key="1">
    <citation type="submission" date="2022-07" db="EMBL/GenBank/DDBJ databases">
        <title>Taxonomy of Novel Oxalotrophic and Methylotrophic Bacteria.</title>
        <authorList>
            <person name="Sahin N."/>
            <person name="Tani A."/>
        </authorList>
    </citation>
    <scope>NUCLEOTIDE SEQUENCE</scope>
    <source>
        <strain evidence="2">AM327</strain>
    </source>
</reference>
<keyword evidence="1" id="KW-0812">Transmembrane</keyword>
<feature type="transmembrane region" description="Helical" evidence="1">
    <location>
        <begin position="15"/>
        <end position="36"/>
    </location>
</feature>
<proteinExistence type="predicted"/>
<protein>
    <submittedName>
        <fullName evidence="2">Uncharacterized protein</fullName>
    </submittedName>
</protein>
<feature type="transmembrane region" description="Helical" evidence="1">
    <location>
        <begin position="208"/>
        <end position="226"/>
    </location>
</feature>
<keyword evidence="1" id="KW-0472">Membrane</keyword>
<name>A0A9W6B7V9_9FLAO</name>
<dbReference type="RefSeq" id="WP_281756560.1">
    <property type="nucleotide sequence ID" value="NZ_BRVP01000041.1"/>
</dbReference>
<gene>
    <name evidence="2" type="ORF">NBRC110019_32170</name>
</gene>
<comment type="caution">
    <text evidence="2">The sequence shown here is derived from an EMBL/GenBank/DDBJ whole genome shotgun (WGS) entry which is preliminary data.</text>
</comment>
<accession>A0A9W6B7V9</accession>
<sequence length="234" mass="26941">MNETLEKINKKLKPYHSLLTMIGFFLMLFIGAYKFVISPSDLKITIQNDRVSYPNLIGEFYSEISSFIIDNDTLQTETTTIYNFLLKTTDYKRITLKNTSSKTLRGVKFKQINTDALTAYSVSSDFLTNNEEQSLKQNLVFDETRNIVYFKSDIEIPPNSQVFINIWGNFKEEIINNNVIVNHDGGDGHIEKTYNVSGLKGYFVNNSFEFLVILILIFIVVYYVGIKNVKSNDI</sequence>
<evidence type="ECO:0000256" key="1">
    <source>
        <dbReference type="SAM" id="Phobius"/>
    </source>
</evidence>
<organism evidence="2 3">
    <name type="scientific">Neptunitalea chrysea</name>
    <dbReference type="NCBI Taxonomy" id="1647581"/>
    <lineage>
        <taxon>Bacteria</taxon>
        <taxon>Pseudomonadati</taxon>
        <taxon>Bacteroidota</taxon>
        <taxon>Flavobacteriia</taxon>
        <taxon>Flavobacteriales</taxon>
        <taxon>Flavobacteriaceae</taxon>
        <taxon>Neptunitalea</taxon>
    </lineage>
</organism>
<dbReference type="Proteomes" id="UP001143545">
    <property type="component" value="Unassembled WGS sequence"/>
</dbReference>
<keyword evidence="1" id="KW-1133">Transmembrane helix</keyword>
<dbReference type="EMBL" id="BRVP01000041">
    <property type="protein sequence ID" value="GLB54176.1"/>
    <property type="molecule type" value="Genomic_DNA"/>
</dbReference>
<dbReference type="AlphaFoldDB" id="A0A9W6B7V9"/>
<evidence type="ECO:0000313" key="3">
    <source>
        <dbReference type="Proteomes" id="UP001143545"/>
    </source>
</evidence>
<evidence type="ECO:0000313" key="2">
    <source>
        <dbReference type="EMBL" id="GLB54176.1"/>
    </source>
</evidence>
<keyword evidence="3" id="KW-1185">Reference proteome</keyword>